<dbReference type="RefSeq" id="WP_124804635.1">
    <property type="nucleotide sequence ID" value="NZ_CP098827.1"/>
</dbReference>
<evidence type="ECO:0000256" key="4">
    <source>
        <dbReference type="SAM" id="MobiDB-lite"/>
    </source>
</evidence>
<evidence type="ECO:0000313" key="5">
    <source>
        <dbReference type="EMBL" id="XBO70890.1"/>
    </source>
</evidence>
<dbReference type="GO" id="GO:0016757">
    <property type="term" value="F:glycosyltransferase activity"/>
    <property type="evidence" value="ECO:0007669"/>
    <property type="project" value="TreeGrafter"/>
</dbReference>
<name>A0AAU7KHA3_9GAMM</name>
<gene>
    <name evidence="5" type="ORF">NFG58_20190</name>
</gene>
<keyword evidence="3" id="KW-0472">Membrane</keyword>
<evidence type="ECO:0000256" key="3">
    <source>
        <dbReference type="ARBA" id="ARBA00022989"/>
    </source>
</evidence>
<feature type="region of interest" description="Disordered" evidence="4">
    <location>
        <begin position="197"/>
        <end position="219"/>
    </location>
</feature>
<reference evidence="5" key="1">
    <citation type="submission" date="2022-06" db="EMBL/GenBank/DDBJ databases">
        <title>A novel DMS-producing enzyme.</title>
        <authorList>
            <person name="Zhang Y."/>
        </authorList>
    </citation>
    <scope>NUCLEOTIDE SEQUENCE</scope>
    <source>
        <strain evidence="5">RT37</strain>
    </source>
</reference>
<comment type="subcellular location">
    <subcellularLocation>
        <location evidence="1">Membrane</location>
        <topology evidence="1">Single-pass membrane protein</topology>
    </subcellularLocation>
</comment>
<evidence type="ECO:0000256" key="1">
    <source>
        <dbReference type="ARBA" id="ARBA00004167"/>
    </source>
</evidence>
<dbReference type="AlphaFoldDB" id="A0AAU7KHA3"/>
<dbReference type="Gene3D" id="3.90.550.10">
    <property type="entry name" value="Spore Coat Polysaccharide Biosynthesis Protein SpsA, Chain A"/>
    <property type="match status" value="1"/>
</dbReference>
<dbReference type="Pfam" id="PF13704">
    <property type="entry name" value="Glyco_tranf_2_4"/>
    <property type="match status" value="1"/>
</dbReference>
<sequence length="396" mass="43408">MAKFCVAGIVRNEVDYLVEWVAWHRLAGFGHVILADNGSDDGTRSLLEALADLGEVSLLYQPVLERRSQQLAYRRILGLALGKHDYVMFLDADEFLVHESQRHGEECRELERLVASGDVGSVSVNWKCFGSSGLEEARSEPVLQRFTRCGTAPGASADCHTKSLVRVDHVKAPYCHSSTLVSAWKYVDATGDVIEDFVGSPDGSGESDPRGGRTRSIHQGPLRVHHYAVKSREEFSRKRLRGSATRGANFDKGEAYFGRYDINDVAHEFQAGKLARLAREMSALKQRLAEHTVLDRPLVGAIDHFDANAVCGWVTDRNGKASGLAVNIFVNGVHAGRARVGFYRPDLRRSGKSVDGYCGFRWLHPAPLKEGDHVTVSLHANASVLVGGSDLVVGTS</sequence>
<dbReference type="CDD" id="cd00761">
    <property type="entry name" value="Glyco_tranf_GTA_type"/>
    <property type="match status" value="1"/>
</dbReference>
<dbReference type="GO" id="GO:0016020">
    <property type="term" value="C:membrane"/>
    <property type="evidence" value="ECO:0007669"/>
    <property type="project" value="UniProtKB-SubCell"/>
</dbReference>
<dbReference type="InterPro" id="IPR029044">
    <property type="entry name" value="Nucleotide-diphossugar_trans"/>
</dbReference>
<dbReference type="PANTHER" id="PTHR21461:SF69">
    <property type="entry name" value="GLYCOSYLTRANSFERASE FAMILY 92 PROTEIN"/>
    <property type="match status" value="1"/>
</dbReference>
<dbReference type="SUPFAM" id="SSF53448">
    <property type="entry name" value="Nucleotide-diphospho-sugar transferases"/>
    <property type="match status" value="1"/>
</dbReference>
<organism evidence="5">
    <name type="scientific">Halomonas sp. RT37</name>
    <dbReference type="NCBI Taxonomy" id="2950872"/>
    <lineage>
        <taxon>Bacteria</taxon>
        <taxon>Pseudomonadati</taxon>
        <taxon>Pseudomonadota</taxon>
        <taxon>Gammaproteobacteria</taxon>
        <taxon>Oceanospirillales</taxon>
        <taxon>Halomonadaceae</taxon>
        <taxon>Halomonas</taxon>
    </lineage>
</organism>
<keyword evidence="2" id="KW-0812">Transmembrane</keyword>
<accession>A0AAU7KHA3</accession>
<proteinExistence type="predicted"/>
<evidence type="ECO:0000256" key="2">
    <source>
        <dbReference type="ARBA" id="ARBA00022692"/>
    </source>
</evidence>
<protein>
    <submittedName>
        <fullName evidence="5">Glycosyltransferase family 2 protein</fullName>
    </submittedName>
</protein>
<dbReference type="EMBL" id="CP098827">
    <property type="protein sequence ID" value="XBO70890.1"/>
    <property type="molecule type" value="Genomic_DNA"/>
</dbReference>
<keyword evidence="3" id="KW-1133">Transmembrane helix</keyword>
<dbReference type="GO" id="GO:0005737">
    <property type="term" value="C:cytoplasm"/>
    <property type="evidence" value="ECO:0007669"/>
    <property type="project" value="TreeGrafter"/>
</dbReference>
<dbReference type="PANTHER" id="PTHR21461">
    <property type="entry name" value="GLYCOSYLTRANSFERASE FAMILY 92 PROTEIN"/>
    <property type="match status" value="1"/>
</dbReference>